<dbReference type="OrthoDB" id="5288711at2"/>
<dbReference type="InterPro" id="IPR017871">
    <property type="entry name" value="ABC_transporter-like_CS"/>
</dbReference>
<gene>
    <name evidence="12" type="ORF">E5222_14630</name>
</gene>
<dbReference type="GO" id="GO:0016887">
    <property type="term" value="F:ATP hydrolysis activity"/>
    <property type="evidence" value="ECO:0007669"/>
    <property type="project" value="InterPro"/>
</dbReference>
<dbReference type="InterPro" id="IPR027417">
    <property type="entry name" value="P-loop_NTPase"/>
</dbReference>
<evidence type="ECO:0000256" key="9">
    <source>
        <dbReference type="SAM" id="Phobius"/>
    </source>
</evidence>
<feature type="transmembrane region" description="Helical" evidence="9">
    <location>
        <begin position="158"/>
        <end position="175"/>
    </location>
</feature>
<evidence type="ECO:0000256" key="5">
    <source>
        <dbReference type="ARBA" id="ARBA00022741"/>
    </source>
</evidence>
<accession>A0A4T3EWY7</accession>
<evidence type="ECO:0000256" key="1">
    <source>
        <dbReference type="ARBA" id="ARBA00004651"/>
    </source>
</evidence>
<proteinExistence type="predicted"/>
<evidence type="ECO:0000256" key="3">
    <source>
        <dbReference type="ARBA" id="ARBA00022475"/>
    </source>
</evidence>
<keyword evidence="8 9" id="KW-0472">Membrane</keyword>
<dbReference type="Gene3D" id="3.40.50.300">
    <property type="entry name" value="P-loop containing nucleotide triphosphate hydrolases"/>
    <property type="match status" value="1"/>
</dbReference>
<dbReference type="Pfam" id="PF00664">
    <property type="entry name" value="ABC_membrane"/>
    <property type="match status" value="1"/>
</dbReference>
<dbReference type="PANTHER" id="PTHR43394">
    <property type="entry name" value="ATP-DEPENDENT PERMEASE MDL1, MITOCHONDRIAL"/>
    <property type="match status" value="1"/>
</dbReference>
<name>A0A4T3EWY7_9SPHN</name>
<protein>
    <submittedName>
        <fullName evidence="12">ABC transporter ATP-binding protein</fullName>
    </submittedName>
</protein>
<feature type="transmembrane region" description="Helical" evidence="9">
    <location>
        <begin position="55"/>
        <end position="80"/>
    </location>
</feature>
<dbReference type="GO" id="GO:0005886">
    <property type="term" value="C:plasma membrane"/>
    <property type="evidence" value="ECO:0007669"/>
    <property type="project" value="UniProtKB-SubCell"/>
</dbReference>
<dbReference type="InterPro" id="IPR011527">
    <property type="entry name" value="ABC1_TM_dom"/>
</dbReference>
<dbReference type="InterPro" id="IPR036640">
    <property type="entry name" value="ABC1_TM_sf"/>
</dbReference>
<keyword evidence="4 9" id="KW-0812">Transmembrane</keyword>
<keyword evidence="13" id="KW-1185">Reference proteome</keyword>
<evidence type="ECO:0000256" key="6">
    <source>
        <dbReference type="ARBA" id="ARBA00022840"/>
    </source>
</evidence>
<dbReference type="EMBL" id="SSHH01000004">
    <property type="protein sequence ID" value="TIX48968.1"/>
    <property type="molecule type" value="Genomic_DNA"/>
</dbReference>
<dbReference type="GO" id="GO:0005524">
    <property type="term" value="F:ATP binding"/>
    <property type="evidence" value="ECO:0007669"/>
    <property type="project" value="UniProtKB-KW"/>
</dbReference>
<dbReference type="PROSITE" id="PS50893">
    <property type="entry name" value="ABC_TRANSPORTER_2"/>
    <property type="match status" value="1"/>
</dbReference>
<dbReference type="SUPFAM" id="SSF90123">
    <property type="entry name" value="ABC transporter transmembrane region"/>
    <property type="match status" value="1"/>
</dbReference>
<dbReference type="PROSITE" id="PS50929">
    <property type="entry name" value="ABC_TM1F"/>
    <property type="match status" value="1"/>
</dbReference>
<dbReference type="FunFam" id="3.40.50.300:FF:000299">
    <property type="entry name" value="ABC transporter ATP-binding protein/permease"/>
    <property type="match status" value="1"/>
</dbReference>
<evidence type="ECO:0000256" key="4">
    <source>
        <dbReference type="ARBA" id="ARBA00022692"/>
    </source>
</evidence>
<sequence length="553" mass="59198">MKLRSLLRRAAPYRGQLLAISLLTVLSSVTTLAIPWLAGSVLGGVVEGATTDQTWAIVLLVVALVVMTALTIAVSILSAAASGRALAALRTEAIEHVQRLPMGYHHRSHAGDLLSVTTWEVVNLSEFLSATMAKAPSQVLTAIGAVILLFAIEPRVALFVPLVVPVFYIALRLIGRRLRLLGGQARDADATLISFAETQLELVPATKSFAMEEQMVARFAQHAESSRQLNLQQARLSALLGPLIALLAALAAIAVILLAGVAMDPQRSPAELFSFLLYAALLTRPVGALADLYGRYRFAGGTLEKLEAVLHEEEEPGYASGETAIPRGDIVFDAVSFAYPGRPEVLTDFSLTIPRGQVIAITGENGAGKSTLISLLLQFYRPDAGRIALDGRDVASFQVQALRQSVGVVPQRALLFAGSVRENICFGHPDAGAKVLERALRLAQATDFVTALPQGLDTRIGDHGVRLSGGQRQRIALARALLADPPVLVFDEATAMFDSEAEQAFVQQCRDALAGRTVILITHRPASLALAHRIIRMEHGRVVDDRPGGQARS</sequence>
<dbReference type="InterPro" id="IPR003593">
    <property type="entry name" value="AAA+_ATPase"/>
</dbReference>
<dbReference type="PANTHER" id="PTHR43394:SF1">
    <property type="entry name" value="ATP-BINDING CASSETTE SUB-FAMILY B MEMBER 10, MITOCHONDRIAL"/>
    <property type="match status" value="1"/>
</dbReference>
<feature type="domain" description="ABC transmembrane type-1" evidence="11">
    <location>
        <begin position="18"/>
        <end position="296"/>
    </location>
</feature>
<dbReference type="CDD" id="cd07346">
    <property type="entry name" value="ABC_6TM_exporters"/>
    <property type="match status" value="1"/>
</dbReference>
<dbReference type="SUPFAM" id="SSF52540">
    <property type="entry name" value="P-loop containing nucleoside triphosphate hydrolases"/>
    <property type="match status" value="1"/>
</dbReference>
<keyword evidence="5" id="KW-0547">Nucleotide-binding</keyword>
<evidence type="ECO:0000256" key="8">
    <source>
        <dbReference type="ARBA" id="ARBA00023136"/>
    </source>
</evidence>
<dbReference type="InterPro" id="IPR039421">
    <property type="entry name" value="Type_1_exporter"/>
</dbReference>
<evidence type="ECO:0000313" key="13">
    <source>
        <dbReference type="Proteomes" id="UP000309389"/>
    </source>
</evidence>
<feature type="transmembrane region" description="Helical" evidence="9">
    <location>
        <begin position="135"/>
        <end position="152"/>
    </location>
</feature>
<keyword evidence="3" id="KW-1003">Cell membrane</keyword>
<comment type="caution">
    <text evidence="12">The sequence shown here is derived from an EMBL/GenBank/DDBJ whole genome shotgun (WGS) entry which is preliminary data.</text>
</comment>
<dbReference type="PROSITE" id="PS00211">
    <property type="entry name" value="ABC_TRANSPORTER_1"/>
    <property type="match status" value="1"/>
</dbReference>
<evidence type="ECO:0000256" key="2">
    <source>
        <dbReference type="ARBA" id="ARBA00022448"/>
    </source>
</evidence>
<evidence type="ECO:0000313" key="12">
    <source>
        <dbReference type="EMBL" id="TIX48968.1"/>
    </source>
</evidence>
<keyword evidence="7 9" id="KW-1133">Transmembrane helix</keyword>
<comment type="subcellular location">
    <subcellularLocation>
        <location evidence="1">Cell membrane</location>
        <topology evidence="1">Multi-pass membrane protein</topology>
    </subcellularLocation>
</comment>
<dbReference type="GO" id="GO:0015421">
    <property type="term" value="F:ABC-type oligopeptide transporter activity"/>
    <property type="evidence" value="ECO:0007669"/>
    <property type="project" value="TreeGrafter"/>
</dbReference>
<reference evidence="12 13" key="1">
    <citation type="submission" date="2019-04" db="EMBL/GenBank/DDBJ databases">
        <title>Altererythrobacter aquimixticola sp. nov., isolated from sediment of junction between the ocean and a freshwater spring.</title>
        <authorList>
            <person name="Yoon J.-H."/>
        </authorList>
    </citation>
    <scope>NUCLEOTIDE SEQUENCE [LARGE SCALE GENOMIC DNA]</scope>
    <source>
        <strain evidence="12 13">SSKS-13</strain>
    </source>
</reference>
<dbReference type="Pfam" id="PF00005">
    <property type="entry name" value="ABC_tran"/>
    <property type="match status" value="1"/>
</dbReference>
<evidence type="ECO:0000259" key="11">
    <source>
        <dbReference type="PROSITE" id="PS50929"/>
    </source>
</evidence>
<keyword evidence="2" id="KW-0813">Transport</keyword>
<dbReference type="Gene3D" id="1.20.1560.10">
    <property type="entry name" value="ABC transporter type 1, transmembrane domain"/>
    <property type="match status" value="1"/>
</dbReference>
<feature type="domain" description="ABC transporter" evidence="10">
    <location>
        <begin position="330"/>
        <end position="553"/>
    </location>
</feature>
<dbReference type="Proteomes" id="UP000309389">
    <property type="component" value="Unassembled WGS sequence"/>
</dbReference>
<evidence type="ECO:0000256" key="7">
    <source>
        <dbReference type="ARBA" id="ARBA00022989"/>
    </source>
</evidence>
<keyword evidence="6 12" id="KW-0067">ATP-binding</keyword>
<dbReference type="SMART" id="SM00382">
    <property type="entry name" value="AAA"/>
    <property type="match status" value="1"/>
</dbReference>
<evidence type="ECO:0000259" key="10">
    <source>
        <dbReference type="PROSITE" id="PS50893"/>
    </source>
</evidence>
<dbReference type="RefSeq" id="WP_136694542.1">
    <property type="nucleotide sequence ID" value="NZ_SSHH01000004.1"/>
</dbReference>
<dbReference type="AlphaFoldDB" id="A0A4T3EWY7"/>
<feature type="transmembrane region" description="Helical" evidence="9">
    <location>
        <begin position="236"/>
        <end position="263"/>
    </location>
</feature>
<organism evidence="12 13">
    <name type="scientific">Alteraurantiacibacter aquimixticola</name>
    <dbReference type="NCBI Taxonomy" id="2489173"/>
    <lineage>
        <taxon>Bacteria</taxon>
        <taxon>Pseudomonadati</taxon>
        <taxon>Pseudomonadota</taxon>
        <taxon>Alphaproteobacteria</taxon>
        <taxon>Sphingomonadales</taxon>
        <taxon>Erythrobacteraceae</taxon>
        <taxon>Alteraurantiacibacter</taxon>
    </lineage>
</organism>
<dbReference type="InterPro" id="IPR003439">
    <property type="entry name" value="ABC_transporter-like_ATP-bd"/>
</dbReference>